<dbReference type="Pfam" id="PF00403">
    <property type="entry name" value="HMA"/>
    <property type="match status" value="1"/>
</dbReference>
<dbReference type="EMBL" id="JADGMQ010000002">
    <property type="protein sequence ID" value="MBI1619698.1"/>
    <property type="molecule type" value="Genomic_DNA"/>
</dbReference>
<keyword evidence="1" id="KW-0479">Metal-binding</keyword>
<dbReference type="InterPro" id="IPR017969">
    <property type="entry name" value="Heavy-metal-associated_CS"/>
</dbReference>
<feature type="domain" description="HMA" evidence="2">
    <location>
        <begin position="1"/>
        <end position="63"/>
    </location>
</feature>
<dbReference type="PROSITE" id="PS50846">
    <property type="entry name" value="HMA_2"/>
    <property type="match status" value="1"/>
</dbReference>
<reference evidence="3 4" key="1">
    <citation type="submission" date="2020-10" db="EMBL/GenBank/DDBJ databases">
        <title>Aquamicrobium zhengzhouensis sp. nov., a exopolysaccharide producing bacterium isolated from farmland soil.</title>
        <authorList>
            <person name="Wang X."/>
        </authorList>
    </citation>
    <scope>NUCLEOTIDE SEQUENCE [LARGE SCALE GENOMIC DNA]</scope>
    <source>
        <strain evidence="4">cd-1</strain>
    </source>
</reference>
<accession>A0ABS0S8S7</accession>
<dbReference type="Gene3D" id="3.30.70.100">
    <property type="match status" value="1"/>
</dbReference>
<dbReference type="CDD" id="cd00371">
    <property type="entry name" value="HMA"/>
    <property type="match status" value="1"/>
</dbReference>
<keyword evidence="4" id="KW-1185">Reference proteome</keyword>
<name>A0ABS0S8S7_9HYPH</name>
<evidence type="ECO:0000313" key="4">
    <source>
        <dbReference type="Proteomes" id="UP000601789"/>
    </source>
</evidence>
<dbReference type="SUPFAM" id="SSF55008">
    <property type="entry name" value="HMA, heavy metal-associated domain"/>
    <property type="match status" value="1"/>
</dbReference>
<organism evidence="3 4">
    <name type="scientific">Aquamicrobium zhengzhouense</name>
    <dbReference type="NCBI Taxonomy" id="2781738"/>
    <lineage>
        <taxon>Bacteria</taxon>
        <taxon>Pseudomonadati</taxon>
        <taxon>Pseudomonadota</taxon>
        <taxon>Alphaproteobacteria</taxon>
        <taxon>Hyphomicrobiales</taxon>
        <taxon>Phyllobacteriaceae</taxon>
        <taxon>Aquamicrobium</taxon>
    </lineage>
</organism>
<dbReference type="PROSITE" id="PS01047">
    <property type="entry name" value="HMA_1"/>
    <property type="match status" value="1"/>
</dbReference>
<protein>
    <submittedName>
        <fullName evidence="3">Heavy-metal-associated domain-containing protein</fullName>
    </submittedName>
</protein>
<evidence type="ECO:0000313" key="3">
    <source>
        <dbReference type="EMBL" id="MBI1619698.1"/>
    </source>
</evidence>
<dbReference type="Proteomes" id="UP000601789">
    <property type="component" value="Unassembled WGS sequence"/>
</dbReference>
<evidence type="ECO:0000259" key="2">
    <source>
        <dbReference type="PROSITE" id="PS50846"/>
    </source>
</evidence>
<dbReference type="InterPro" id="IPR036163">
    <property type="entry name" value="HMA_dom_sf"/>
</dbReference>
<dbReference type="InterPro" id="IPR006121">
    <property type="entry name" value="HMA_dom"/>
</dbReference>
<comment type="caution">
    <text evidence="3">The sequence shown here is derived from an EMBL/GenBank/DDBJ whole genome shotgun (WGS) entry which is preliminary data.</text>
</comment>
<evidence type="ECO:0000256" key="1">
    <source>
        <dbReference type="ARBA" id="ARBA00022723"/>
    </source>
</evidence>
<sequence>MMQFQIEDMSCEGCVKGITRAIARVDPQAEVSADLSAKTVDIISQMPREAFLPAIEDAGFTVSG</sequence>
<gene>
    <name evidence="3" type="ORF">IOD40_03345</name>
</gene>
<proteinExistence type="predicted"/>